<accession>A0A1X0BAM1</accession>
<dbReference type="InterPro" id="IPR001584">
    <property type="entry name" value="Integrase_cat-core"/>
</dbReference>
<dbReference type="Pfam" id="PF22483">
    <property type="entry name" value="Mu-transpos_C_2"/>
    <property type="match status" value="1"/>
</dbReference>
<dbReference type="InterPro" id="IPR036397">
    <property type="entry name" value="RNaseH_sf"/>
</dbReference>
<comment type="similarity">
    <text evidence="1">Belongs to the transposase IS21/IS408/IS1162 family.</text>
</comment>
<reference evidence="3 4" key="1">
    <citation type="submission" date="2017-02" db="EMBL/GenBank/DDBJ databases">
        <title>The new phylogeny of genus Mycobacterium.</title>
        <authorList>
            <person name="Tortoli E."/>
            <person name="Trovato A."/>
            <person name="Cirillo D.M."/>
        </authorList>
    </citation>
    <scope>NUCLEOTIDE SEQUENCE [LARGE SCALE GENOMIC DNA]</scope>
    <source>
        <strain evidence="3 4">RW6</strain>
    </source>
</reference>
<evidence type="ECO:0000313" key="4">
    <source>
        <dbReference type="Proteomes" id="UP000192448"/>
    </source>
</evidence>
<organism evidence="3 4">
    <name type="scientific">Mycobacterium aquaticum</name>
    <dbReference type="NCBI Taxonomy" id="1927124"/>
    <lineage>
        <taxon>Bacteria</taxon>
        <taxon>Bacillati</taxon>
        <taxon>Actinomycetota</taxon>
        <taxon>Actinomycetes</taxon>
        <taxon>Mycobacteriales</taxon>
        <taxon>Mycobacteriaceae</taxon>
        <taxon>Mycobacterium</taxon>
    </lineage>
</organism>
<dbReference type="PANTHER" id="PTHR35004">
    <property type="entry name" value="TRANSPOSASE RV3428C-RELATED"/>
    <property type="match status" value="1"/>
</dbReference>
<feature type="domain" description="Integrase catalytic" evidence="2">
    <location>
        <begin position="50"/>
        <end position="230"/>
    </location>
</feature>
<gene>
    <name evidence="3" type="ORF">BST13_02505</name>
</gene>
<dbReference type="GO" id="GO:0015074">
    <property type="term" value="P:DNA integration"/>
    <property type="evidence" value="ECO:0007669"/>
    <property type="project" value="InterPro"/>
</dbReference>
<dbReference type="NCBIfam" id="NF033546">
    <property type="entry name" value="transpos_IS21"/>
    <property type="match status" value="1"/>
</dbReference>
<dbReference type="Proteomes" id="UP000192448">
    <property type="component" value="Unassembled WGS sequence"/>
</dbReference>
<sequence length="430" mass="47339">MKAWLDADVTVATVAQRLRDDHSVAASESSVRRWIATYFADEVARARVTVPRGPVDPGSEAQIDYGRLGMWFDPVSAKRVAVWAFVMVLACSRHLFVRPVIRMDQTTWCACHVAAFEFFGGVPARLVCDNLKTGVDKPDLYDPQINRTYAELATHYGTLIDPARAFKPKDKPRVERPMRYVRDSFWRGREFASLAQMQSDGVRWSTEVAGARHCRALDGAQPLRVFEAVEQDALIRLPHRGFELSTWSIGTVGVDAHLKVAKALYSVPWRLIGQRLHARSAGDVVQIFSGDQVVATHVRRPSGRSTDFNHYPPEKVAFAMKTPAWCRRTAELVGPSCEAVIAEFMADNAIHHLRSAQGVLGLRDKHGCERLEVACARAIAVGDPSYRTIKGILAAGTEHAGEPPQRGAAAAAGAFLRGPEQFGTDTGSIA</sequence>
<comment type="caution">
    <text evidence="3">The sequence shown here is derived from an EMBL/GenBank/DDBJ whole genome shotgun (WGS) entry which is preliminary data.</text>
</comment>
<dbReference type="AlphaFoldDB" id="A0A1X0BAM1"/>
<dbReference type="PANTHER" id="PTHR35004:SF8">
    <property type="entry name" value="TRANSPOSASE RV3428C-RELATED"/>
    <property type="match status" value="1"/>
</dbReference>
<dbReference type="STRING" id="1927124.BST13_02505"/>
<dbReference type="Gene3D" id="3.30.420.10">
    <property type="entry name" value="Ribonuclease H-like superfamily/Ribonuclease H"/>
    <property type="match status" value="1"/>
</dbReference>
<evidence type="ECO:0000256" key="1">
    <source>
        <dbReference type="ARBA" id="ARBA00009277"/>
    </source>
</evidence>
<dbReference type="InterPro" id="IPR054353">
    <property type="entry name" value="IstA-like_C"/>
</dbReference>
<dbReference type="SUPFAM" id="SSF53098">
    <property type="entry name" value="Ribonuclease H-like"/>
    <property type="match status" value="1"/>
</dbReference>
<name>A0A1X0BAM1_9MYCO</name>
<keyword evidence="4" id="KW-1185">Reference proteome</keyword>
<dbReference type="Pfam" id="PF00665">
    <property type="entry name" value="rve"/>
    <property type="match status" value="1"/>
</dbReference>
<evidence type="ECO:0000259" key="2">
    <source>
        <dbReference type="PROSITE" id="PS50994"/>
    </source>
</evidence>
<proteinExistence type="inferred from homology"/>
<dbReference type="EMBL" id="MVHF01000002">
    <property type="protein sequence ID" value="ORA39401.1"/>
    <property type="molecule type" value="Genomic_DNA"/>
</dbReference>
<evidence type="ECO:0000313" key="3">
    <source>
        <dbReference type="EMBL" id="ORA39401.1"/>
    </source>
</evidence>
<protein>
    <submittedName>
        <fullName evidence="3">Integrase</fullName>
    </submittedName>
</protein>
<dbReference type="GO" id="GO:0003676">
    <property type="term" value="F:nucleic acid binding"/>
    <property type="evidence" value="ECO:0007669"/>
    <property type="project" value="InterPro"/>
</dbReference>
<dbReference type="InterPro" id="IPR012337">
    <property type="entry name" value="RNaseH-like_sf"/>
</dbReference>
<dbReference type="PROSITE" id="PS50994">
    <property type="entry name" value="INTEGRASE"/>
    <property type="match status" value="1"/>
</dbReference>